<dbReference type="Pfam" id="PF03016">
    <property type="entry name" value="Exostosin_GT47"/>
    <property type="match status" value="1"/>
</dbReference>
<evidence type="ECO:0000313" key="3">
    <source>
        <dbReference type="EMBL" id="WZE38256.1"/>
    </source>
</evidence>
<dbReference type="InterPro" id="IPR011990">
    <property type="entry name" value="TPR-like_helical_dom_sf"/>
</dbReference>
<dbReference type="GO" id="GO:0016757">
    <property type="term" value="F:glycosyltransferase activity"/>
    <property type="evidence" value="ECO:0007669"/>
    <property type="project" value="InterPro"/>
</dbReference>
<sequence>MISFYLAEAEDWPFRTVWHDRFFTVLKHHPARTEDLEQADYIFLDADFALETNWPYYGAQTKAILKGDRFPTNEEILEYLFEHPASGYGRPLVLINMNPLAQWPAIVQALPDVLVVSHCHTTENYRAGIDVSFPAMPLLDRHCYPTRERSLLLSFRGANSHPVREQLQLLHQPPEIEIELIQQTYWGALNYADAPKGLSTEHQIYTDLMARSRFSVAPRGHDIFSYRLLEIIAAGAVPVVLADDWVLPFSELLDWSEFSLPVAEEQCLDLPQILQAISAEQWQSMQQRSQQVYQQYFYSLARQVNTLLLILDQRSGGNPTPAVAIEAVLLDRAQQDRLSGELAAAKACLTTLPRSPACVLEQVRLALTEQQPGTALALLESVTVPEAERAEYYNLLGVAQTQLGHWDTAIATYQQGLKQYPLHPKLSTNLCLALRQCDRLPEALEISTALLTEQPENIDRLQLQADTLNLAAAYDKALVLYQQVLALAPERANAQLAIAEILLRQGKAEGWEAYEARFAAEPSLAVLAAYYPQPRWQGEELGSRSLLVWGEQGYGDQIQFSRYLWVLRDRYPQARIQFQTDAVLVPLFAEPLASLGIEVIAAQVTKQLFDFQVPLLSLPRLVWPSLQEIPYSAGWLPCPLPPPRKAANRKFRVGIVWQAGQRAGVQKSATADQRSCSLKAMLEAVQEVAQRPDLEVVSLQLGYEGVLPEGVMDWGDRLVDFAATAQVLMELDLLVTVDTAIVHLAGAMGYETYLLSAQVFSDWRWQFDWYLFRMHP</sequence>
<accession>A0AAU6R5G6</accession>
<evidence type="ECO:0000259" key="2">
    <source>
        <dbReference type="Pfam" id="PF03016"/>
    </source>
</evidence>
<keyword evidence="1" id="KW-0802">TPR repeat</keyword>
<feature type="repeat" description="TPR" evidence="1">
    <location>
        <begin position="390"/>
        <end position="423"/>
    </location>
</feature>
<dbReference type="InterPro" id="IPR004263">
    <property type="entry name" value="Exostosin"/>
</dbReference>
<dbReference type="SUPFAM" id="SSF48452">
    <property type="entry name" value="TPR-like"/>
    <property type="match status" value="1"/>
</dbReference>
<dbReference type="Gene3D" id="1.25.40.10">
    <property type="entry name" value="Tetratricopeptide repeat domain"/>
    <property type="match status" value="1"/>
</dbReference>
<reference evidence="3" key="1">
    <citation type="submission" date="2024-01" db="EMBL/GenBank/DDBJ databases">
        <title>Synechococcus elongatus PCC 11802, a close yet different native of Synechococcus elongatus PCC 11801.</title>
        <authorList>
            <person name="Jaiswal D."/>
            <person name="Sengupta A."/>
            <person name="Sengupta S."/>
            <person name="Pakrasi H.B."/>
            <person name="Wangikar P."/>
        </authorList>
    </citation>
    <scope>NUCLEOTIDE SEQUENCE</scope>
    <source>
        <strain evidence="3">PCC 11802</strain>
    </source>
</reference>
<dbReference type="InterPro" id="IPR019734">
    <property type="entry name" value="TPR_rpt"/>
</dbReference>
<dbReference type="EMBL" id="CP034671">
    <property type="protein sequence ID" value="WZE38256.1"/>
    <property type="molecule type" value="Genomic_DNA"/>
</dbReference>
<dbReference type="SUPFAM" id="SSF53756">
    <property type="entry name" value="UDP-Glycosyltransferase/glycogen phosphorylase"/>
    <property type="match status" value="1"/>
</dbReference>
<dbReference type="SMART" id="SM00028">
    <property type="entry name" value="TPR"/>
    <property type="match status" value="2"/>
</dbReference>
<evidence type="ECO:0000256" key="1">
    <source>
        <dbReference type="PROSITE-ProRule" id="PRU00339"/>
    </source>
</evidence>
<protein>
    <submittedName>
        <fullName evidence="3">Exostosin family protein</fullName>
    </submittedName>
</protein>
<dbReference type="PROSITE" id="PS50005">
    <property type="entry name" value="TPR"/>
    <property type="match status" value="1"/>
</dbReference>
<dbReference type="PANTHER" id="PTHR11062">
    <property type="entry name" value="EXOSTOSIN HEPARAN SULFATE GLYCOSYLTRANSFERASE -RELATED"/>
    <property type="match status" value="1"/>
</dbReference>
<dbReference type="AlphaFoldDB" id="A0AAU6R5G6"/>
<name>A0AAU6R5G6_SYNEL</name>
<dbReference type="InterPro" id="IPR040911">
    <property type="entry name" value="Exostosin_GT47"/>
</dbReference>
<gene>
    <name evidence="3" type="ORF">EKO22_12180</name>
</gene>
<dbReference type="RefSeq" id="WP_208678135.1">
    <property type="nucleotide sequence ID" value="NZ_CP034671.2"/>
</dbReference>
<proteinExistence type="predicted"/>
<organism evidence="3">
    <name type="scientific">Synechococcus elongatus PCC 11802</name>
    <dbReference type="NCBI Taxonomy" id="2283154"/>
    <lineage>
        <taxon>Bacteria</taxon>
        <taxon>Bacillati</taxon>
        <taxon>Cyanobacteriota</taxon>
        <taxon>Cyanophyceae</taxon>
        <taxon>Synechococcales</taxon>
        <taxon>Synechococcaceae</taxon>
        <taxon>Synechococcus</taxon>
    </lineage>
</organism>
<feature type="domain" description="Exostosin GT47" evidence="2">
    <location>
        <begin position="21"/>
        <end position="277"/>
    </location>
</feature>